<sequence>MPEEAVANVWPFSKLPIDVVLLIFQWGALLSHELGLSISRVCKEARKLAFPHVFQTIFISDADYQLLASPNLPYPTLVENLWFDPPTRGQIHCPMYIRGCDFLHQPHLSNIIKIAVSNAFALRALNCDPSTHQGSALSNLASCQYLTFFDFDDVWNFNTPSKISTFVFENITHLQIFWSTFSDRDNHRGMDCMGRIIVLCNALTHLAIDAPELCIQPSLLTRYRDMLADTKKKRARDITAVVLMVDWHRWIGNHPENRQIAWETFFQLVFSATSKTDGYMSIVHWGSSLKSERKWSRSGSSAAAVRALWKHEAVGGETVWELGSRKASYARWLAEESGWVAKF</sequence>
<organism evidence="1 2">
    <name type="scientific">Jaapia argillacea MUCL 33604</name>
    <dbReference type="NCBI Taxonomy" id="933084"/>
    <lineage>
        <taxon>Eukaryota</taxon>
        <taxon>Fungi</taxon>
        <taxon>Dikarya</taxon>
        <taxon>Basidiomycota</taxon>
        <taxon>Agaricomycotina</taxon>
        <taxon>Agaricomycetes</taxon>
        <taxon>Agaricomycetidae</taxon>
        <taxon>Jaapiales</taxon>
        <taxon>Jaapiaceae</taxon>
        <taxon>Jaapia</taxon>
    </lineage>
</organism>
<protein>
    <submittedName>
        <fullName evidence="1">Uncharacterized protein</fullName>
    </submittedName>
</protein>
<name>A0A067P753_9AGAM</name>
<dbReference type="InParanoid" id="A0A067P753"/>
<accession>A0A067P753</accession>
<dbReference type="AlphaFoldDB" id="A0A067P753"/>
<proteinExistence type="predicted"/>
<dbReference type="Proteomes" id="UP000027265">
    <property type="component" value="Unassembled WGS sequence"/>
</dbReference>
<dbReference type="HOGENOM" id="CLU_806677_0_0_1"/>
<keyword evidence="2" id="KW-1185">Reference proteome</keyword>
<evidence type="ECO:0000313" key="2">
    <source>
        <dbReference type="Proteomes" id="UP000027265"/>
    </source>
</evidence>
<evidence type="ECO:0000313" key="1">
    <source>
        <dbReference type="EMBL" id="KDQ50733.1"/>
    </source>
</evidence>
<reference evidence="2" key="1">
    <citation type="journal article" date="2014" name="Proc. Natl. Acad. Sci. U.S.A.">
        <title>Extensive sampling of basidiomycete genomes demonstrates inadequacy of the white-rot/brown-rot paradigm for wood decay fungi.</title>
        <authorList>
            <person name="Riley R."/>
            <person name="Salamov A.A."/>
            <person name="Brown D.W."/>
            <person name="Nagy L.G."/>
            <person name="Floudas D."/>
            <person name="Held B.W."/>
            <person name="Levasseur A."/>
            <person name="Lombard V."/>
            <person name="Morin E."/>
            <person name="Otillar R."/>
            <person name="Lindquist E.A."/>
            <person name="Sun H."/>
            <person name="LaButti K.M."/>
            <person name="Schmutz J."/>
            <person name="Jabbour D."/>
            <person name="Luo H."/>
            <person name="Baker S.E."/>
            <person name="Pisabarro A.G."/>
            <person name="Walton J.D."/>
            <person name="Blanchette R.A."/>
            <person name="Henrissat B."/>
            <person name="Martin F."/>
            <person name="Cullen D."/>
            <person name="Hibbett D.S."/>
            <person name="Grigoriev I.V."/>
        </authorList>
    </citation>
    <scope>NUCLEOTIDE SEQUENCE [LARGE SCALE GENOMIC DNA]</scope>
    <source>
        <strain evidence="2">MUCL 33604</strain>
    </source>
</reference>
<gene>
    <name evidence="1" type="ORF">JAAARDRAFT_41822</name>
</gene>
<dbReference type="EMBL" id="KL197756">
    <property type="protein sequence ID" value="KDQ50733.1"/>
    <property type="molecule type" value="Genomic_DNA"/>
</dbReference>